<proteinExistence type="predicted"/>
<dbReference type="Proteomes" id="UP000624159">
    <property type="component" value="Unassembled WGS sequence"/>
</dbReference>
<sequence>MTEIAIVGGGALGTYAMERLAALAWHEVIDASSVEILLFERTGRFGDGEVYDIHQPATNRLNTAAGELALGADSTVEKAKSWLLPEWNTSFHHWCRRQYELTGHACYDLDASDAAGRAVYGEALRAALQYYIEIIRQKGGTVCLIPAEVTAIEPIENLRFSLSAELNGQPRLFFANEVLLVTGHARRAAPSGKNNRYLANPYPVSHTCASSVVPPSSQVGIRGMGLSAIDLILALTEGRGGHFTSDSTSPRRTALHYSPNGNEPDRIVVSSRCGLFTRARSWLGAGNTRLRTSPWFLTREAIDQLRNVAGNTTASRKIDAKRTLMPLIVLEMAALFHAAAAGDVTTCPFPEQGKVSQLYQEFLQGASVEIGTITALANAEAVSGMLFNPEEFFAPLVSICDKNIDSTEALIRFIEFDNSQALPGAARSPYKAAAEGVWRDLRSVFSYATDNGGLTPESHKYFVEKLYRYHNHLSNGASLSSMEKILALLRAGIVDASVSQNPVWTYDDNRQQWLATSAAGLVRQVDVLIEANIPSIGDARYDSRLHKQLFQSGFLQRFVNKLGTETYISGGVATDGDFHPAGCANPWRKAVTVLGAQLDGAVFFQPSAAKLNGNDSNLNKVAAWANGVAERAKVKAEAAL</sequence>
<protein>
    <submittedName>
        <fullName evidence="2">FAD/NAD(P)-binding protein</fullName>
    </submittedName>
    <submittedName>
        <fullName evidence="3">Uncharacterized protein conserved in bacteria</fullName>
    </submittedName>
</protein>
<accession>A0A3S4XE92</accession>
<organism evidence="3 4">
    <name type="scientific">Serratia rubidaea</name>
    <name type="common">Serratia marinorubra</name>
    <dbReference type="NCBI Taxonomy" id="61652"/>
    <lineage>
        <taxon>Bacteria</taxon>
        <taxon>Pseudomonadati</taxon>
        <taxon>Pseudomonadota</taxon>
        <taxon>Gammaproteobacteria</taxon>
        <taxon>Enterobacterales</taxon>
        <taxon>Yersiniaceae</taxon>
        <taxon>Serratia</taxon>
    </lineage>
</organism>
<evidence type="ECO:0000313" key="3">
    <source>
        <dbReference type="EMBL" id="VEI71472.1"/>
    </source>
</evidence>
<reference evidence="2 5" key="2">
    <citation type="submission" date="2020-11" db="EMBL/GenBank/DDBJ databases">
        <title>Enhanced detection system for hospital associated transmission using whole genome sequencing surveillance.</title>
        <authorList>
            <person name="Harrison L.H."/>
            <person name="Van Tyne D."/>
            <person name="Marsh J.W."/>
            <person name="Griffith M.P."/>
            <person name="Snyder D.J."/>
            <person name="Cooper V.S."/>
            <person name="Mustapha M."/>
        </authorList>
    </citation>
    <scope>NUCLEOTIDE SEQUENCE [LARGE SCALE GENOMIC DNA]</scope>
    <source>
        <strain evidence="2 5">SER00230</strain>
    </source>
</reference>
<name>A0A3S4XE92_SERRU</name>
<evidence type="ECO:0000259" key="1">
    <source>
        <dbReference type="Pfam" id="PF13454"/>
    </source>
</evidence>
<reference evidence="3 4" key="1">
    <citation type="submission" date="2018-12" db="EMBL/GenBank/DDBJ databases">
        <authorList>
            <consortium name="Pathogen Informatics"/>
        </authorList>
    </citation>
    <scope>NUCLEOTIDE SEQUENCE [LARGE SCALE GENOMIC DNA]</scope>
    <source>
        <strain evidence="3 4">NCTC10036</strain>
    </source>
</reference>
<evidence type="ECO:0000313" key="2">
    <source>
        <dbReference type="EMBL" id="MBH1931424.1"/>
    </source>
</evidence>
<dbReference type="Pfam" id="PF13454">
    <property type="entry name" value="NAD_binding_9"/>
    <property type="match status" value="1"/>
</dbReference>
<dbReference type="AlphaFoldDB" id="A0A3S4XE92"/>
<dbReference type="InterPro" id="IPR038732">
    <property type="entry name" value="HpyO/CreE_NAD-binding"/>
</dbReference>
<dbReference type="PANTHER" id="PTHR40254">
    <property type="entry name" value="BLR0577 PROTEIN"/>
    <property type="match status" value="1"/>
</dbReference>
<dbReference type="SUPFAM" id="SSF51905">
    <property type="entry name" value="FAD/NAD(P)-binding domain"/>
    <property type="match status" value="1"/>
</dbReference>
<dbReference type="RefSeq" id="WP_126533026.1">
    <property type="nucleotide sequence ID" value="NZ_JADULK010000009.1"/>
</dbReference>
<evidence type="ECO:0000313" key="4">
    <source>
        <dbReference type="Proteomes" id="UP000281904"/>
    </source>
</evidence>
<dbReference type="InterPro" id="IPR036188">
    <property type="entry name" value="FAD/NAD-bd_sf"/>
</dbReference>
<gene>
    <name evidence="2" type="ORF">I5U13_17355</name>
    <name evidence="3" type="ORF">NCTC10036_04364</name>
</gene>
<dbReference type="PANTHER" id="PTHR40254:SF1">
    <property type="entry name" value="BLR0577 PROTEIN"/>
    <property type="match status" value="1"/>
</dbReference>
<keyword evidence="5" id="KW-1185">Reference proteome</keyword>
<dbReference type="InterPro" id="IPR052189">
    <property type="entry name" value="L-asp_N-monooxygenase_NS-form"/>
</dbReference>
<dbReference type="Proteomes" id="UP000281904">
    <property type="component" value="Chromosome"/>
</dbReference>
<evidence type="ECO:0000313" key="5">
    <source>
        <dbReference type="Proteomes" id="UP000624159"/>
    </source>
</evidence>
<feature type="domain" description="FAD-dependent urate hydroxylase HpyO/Asp monooxygenase CreE-like FAD/NAD(P)-binding" evidence="1">
    <location>
        <begin position="5"/>
        <end position="184"/>
    </location>
</feature>
<dbReference type="EMBL" id="LR134493">
    <property type="protein sequence ID" value="VEI71472.1"/>
    <property type="molecule type" value="Genomic_DNA"/>
</dbReference>
<dbReference type="EMBL" id="JADULK010000009">
    <property type="protein sequence ID" value="MBH1931424.1"/>
    <property type="molecule type" value="Genomic_DNA"/>
</dbReference>